<name>A0ACC1A656_9ROSI</name>
<dbReference type="Proteomes" id="UP001164250">
    <property type="component" value="Chromosome 12"/>
</dbReference>
<gene>
    <name evidence="1" type="ORF">Patl1_10473</name>
</gene>
<sequence length="42" mass="4950">MMPTQKFNTAWKMFNISLTIRLTGQTNYSKTPKLKCRKNTNI</sequence>
<evidence type="ECO:0000313" key="2">
    <source>
        <dbReference type="Proteomes" id="UP001164250"/>
    </source>
</evidence>
<reference evidence="2" key="1">
    <citation type="journal article" date="2023" name="G3 (Bethesda)">
        <title>Genome assembly and association tests identify interacting loci associated with vigor, precocity, and sex in interspecific pistachio rootstocks.</title>
        <authorList>
            <person name="Palmer W."/>
            <person name="Jacygrad E."/>
            <person name="Sagayaradj S."/>
            <person name="Cavanaugh K."/>
            <person name="Han R."/>
            <person name="Bertier L."/>
            <person name="Beede B."/>
            <person name="Kafkas S."/>
            <person name="Golino D."/>
            <person name="Preece J."/>
            <person name="Michelmore R."/>
        </authorList>
    </citation>
    <scope>NUCLEOTIDE SEQUENCE [LARGE SCALE GENOMIC DNA]</scope>
</reference>
<accession>A0ACC1A656</accession>
<evidence type="ECO:0000313" key="1">
    <source>
        <dbReference type="EMBL" id="KAJ0081704.1"/>
    </source>
</evidence>
<protein>
    <submittedName>
        <fullName evidence="1">Uncharacterized protein</fullName>
    </submittedName>
</protein>
<proteinExistence type="predicted"/>
<organism evidence="1 2">
    <name type="scientific">Pistacia atlantica</name>
    <dbReference type="NCBI Taxonomy" id="434234"/>
    <lineage>
        <taxon>Eukaryota</taxon>
        <taxon>Viridiplantae</taxon>
        <taxon>Streptophyta</taxon>
        <taxon>Embryophyta</taxon>
        <taxon>Tracheophyta</taxon>
        <taxon>Spermatophyta</taxon>
        <taxon>Magnoliopsida</taxon>
        <taxon>eudicotyledons</taxon>
        <taxon>Gunneridae</taxon>
        <taxon>Pentapetalae</taxon>
        <taxon>rosids</taxon>
        <taxon>malvids</taxon>
        <taxon>Sapindales</taxon>
        <taxon>Anacardiaceae</taxon>
        <taxon>Pistacia</taxon>
    </lineage>
</organism>
<keyword evidence="2" id="KW-1185">Reference proteome</keyword>
<dbReference type="EMBL" id="CM047908">
    <property type="protein sequence ID" value="KAJ0081704.1"/>
    <property type="molecule type" value="Genomic_DNA"/>
</dbReference>
<comment type="caution">
    <text evidence="1">The sequence shown here is derived from an EMBL/GenBank/DDBJ whole genome shotgun (WGS) entry which is preliminary data.</text>
</comment>